<comment type="caution">
    <text evidence="2">The sequence shown here is derived from an EMBL/GenBank/DDBJ whole genome shotgun (WGS) entry which is preliminary data.</text>
</comment>
<evidence type="ECO:0000313" key="2">
    <source>
        <dbReference type="EMBL" id="CAH1790584.1"/>
    </source>
</evidence>
<keyword evidence="3" id="KW-1185">Reference proteome</keyword>
<dbReference type="EMBL" id="CAIIXF020000007">
    <property type="protein sequence ID" value="CAH1790584.1"/>
    <property type="molecule type" value="Genomic_DNA"/>
</dbReference>
<proteinExistence type="predicted"/>
<dbReference type="Pfam" id="PF00092">
    <property type="entry name" value="VWA"/>
    <property type="match status" value="1"/>
</dbReference>
<accession>A0A8S4PBH1</accession>
<dbReference type="Gene3D" id="3.40.50.410">
    <property type="entry name" value="von Willebrand factor, type A domain"/>
    <property type="match status" value="1"/>
</dbReference>
<evidence type="ECO:0000313" key="3">
    <source>
        <dbReference type="Proteomes" id="UP000749559"/>
    </source>
</evidence>
<dbReference type="AlphaFoldDB" id="A0A8S4PBH1"/>
<protein>
    <recommendedName>
        <fullName evidence="1">VWFA domain-containing protein</fullName>
    </recommendedName>
</protein>
<feature type="domain" description="VWFA" evidence="1">
    <location>
        <begin position="1"/>
        <end position="99"/>
    </location>
</feature>
<reference evidence="2" key="1">
    <citation type="submission" date="2022-03" db="EMBL/GenBank/DDBJ databases">
        <authorList>
            <person name="Martin C."/>
        </authorList>
    </citation>
    <scope>NUCLEOTIDE SEQUENCE</scope>
</reference>
<evidence type="ECO:0000259" key="1">
    <source>
        <dbReference type="PROSITE" id="PS50234"/>
    </source>
</evidence>
<sequence>FNKQNGAREGKKKVLIVVTDGMTYPGNKKWETINMAKANIRANIHSYVVALPAMNGTLIGHDEWNAIATGNDPDPMGVMDPNVFALDTFDQLREIINDIVNKACMTM</sequence>
<dbReference type="OrthoDB" id="5317514at2759"/>
<name>A0A8S4PBH1_OWEFU</name>
<organism evidence="2 3">
    <name type="scientific">Owenia fusiformis</name>
    <name type="common">Polychaete worm</name>
    <dbReference type="NCBI Taxonomy" id="6347"/>
    <lineage>
        <taxon>Eukaryota</taxon>
        <taxon>Metazoa</taxon>
        <taxon>Spiralia</taxon>
        <taxon>Lophotrochozoa</taxon>
        <taxon>Annelida</taxon>
        <taxon>Polychaeta</taxon>
        <taxon>Sedentaria</taxon>
        <taxon>Canalipalpata</taxon>
        <taxon>Sabellida</taxon>
        <taxon>Oweniida</taxon>
        <taxon>Oweniidae</taxon>
        <taxon>Owenia</taxon>
    </lineage>
</organism>
<dbReference type="Proteomes" id="UP000749559">
    <property type="component" value="Unassembled WGS sequence"/>
</dbReference>
<dbReference type="PROSITE" id="PS50234">
    <property type="entry name" value="VWFA"/>
    <property type="match status" value="1"/>
</dbReference>
<gene>
    <name evidence="2" type="ORF">OFUS_LOCUS15771</name>
</gene>
<dbReference type="InterPro" id="IPR002035">
    <property type="entry name" value="VWF_A"/>
</dbReference>
<dbReference type="InterPro" id="IPR036465">
    <property type="entry name" value="vWFA_dom_sf"/>
</dbReference>
<dbReference type="SUPFAM" id="SSF53300">
    <property type="entry name" value="vWA-like"/>
    <property type="match status" value="1"/>
</dbReference>
<feature type="non-terminal residue" evidence="2">
    <location>
        <position position="107"/>
    </location>
</feature>